<dbReference type="InterPro" id="IPR033932">
    <property type="entry name" value="YtcJ-like"/>
</dbReference>
<dbReference type="InterPro" id="IPR032466">
    <property type="entry name" value="Metal_Hydrolase"/>
</dbReference>
<evidence type="ECO:0000313" key="3">
    <source>
        <dbReference type="EMBL" id="TEB30412.1"/>
    </source>
</evidence>
<evidence type="ECO:0000313" key="4">
    <source>
        <dbReference type="Proteomes" id="UP000298030"/>
    </source>
</evidence>
<dbReference type="Gene3D" id="3.10.310.70">
    <property type="match status" value="1"/>
</dbReference>
<keyword evidence="1" id="KW-0732">Signal</keyword>
<dbReference type="InterPro" id="IPR011059">
    <property type="entry name" value="Metal-dep_hydrolase_composite"/>
</dbReference>
<keyword evidence="4" id="KW-1185">Reference proteome</keyword>
<dbReference type="Pfam" id="PF07969">
    <property type="entry name" value="Amidohydro_3"/>
    <property type="match status" value="1"/>
</dbReference>
<accession>A0A4Y7TA05</accession>
<evidence type="ECO:0000256" key="1">
    <source>
        <dbReference type="SAM" id="SignalP"/>
    </source>
</evidence>
<feature type="chain" id="PRO_5021424728" description="Amidohydrolase 3 domain-containing protein" evidence="1">
    <location>
        <begin position="20"/>
        <end position="640"/>
    </location>
</feature>
<dbReference type="EMBL" id="QPFP01000023">
    <property type="protein sequence ID" value="TEB30412.1"/>
    <property type="molecule type" value="Genomic_DNA"/>
</dbReference>
<dbReference type="Gene3D" id="3.20.20.140">
    <property type="entry name" value="Metal-dependent hydrolases"/>
    <property type="match status" value="1"/>
</dbReference>
<feature type="domain" description="Amidohydrolase 3" evidence="2">
    <location>
        <begin position="130"/>
        <end position="637"/>
    </location>
</feature>
<gene>
    <name evidence="3" type="ORF">FA13DRAFT_1792407</name>
</gene>
<evidence type="ECO:0000259" key="2">
    <source>
        <dbReference type="Pfam" id="PF07969"/>
    </source>
</evidence>
<dbReference type="SUPFAM" id="SSF51556">
    <property type="entry name" value="Metallo-dependent hydrolases"/>
    <property type="match status" value="1"/>
</dbReference>
<dbReference type="PANTHER" id="PTHR22642">
    <property type="entry name" value="IMIDAZOLONEPROPIONASE"/>
    <property type="match status" value="1"/>
</dbReference>
<dbReference type="OrthoDB" id="3501663at2759"/>
<dbReference type="Gene3D" id="2.30.40.10">
    <property type="entry name" value="Urease, subunit C, domain 1"/>
    <property type="match status" value="1"/>
</dbReference>
<name>A0A4Y7TA05_COPMI</name>
<sequence>MSLKSLFLGLLTTTTVLVSWTVTRHGGDVFIVCSPTERIYTVASPARVQCLSVSGDRVVAVGSYGDVTRASKEQWRSRTYGWLDDIVSRVASVLTSQSLYSPFNPPSTLDRVLDKLHRSPRVIHLHPDQALYPGFTDAHAHVIQNGQMLDLPLVETRSLDDVIKTLEEYVTGHPEVQEDKDRWIEGIGWDQTKWNGGEGAEFPTAEDLDKSPVLRGRPISLSRIDVHAKWVSTRVLEIMKESGVLPPPSKDHEIEEDGGKVIRYKDGKATGVFMDKAMNLIPSPEWSDAKIQEYFDQTAKLTLKYGLTSIHDAATDSRSIAFYRRIAEAGKLPFRMYLMGYSPSTEYWGNDTATYPKLHNYGKHGRLNFRAVKMFTDGALGSWGAALLQPYSDNPGTKGIMQTQPEQLKNLVSKFWEDGWQTNIHCIGDRANNAVLDILEAQLSWKDEDGKPKYNVRETRPRIEHAQIFEERDLKERIGRLGIIASVQPTHATSDMWYAETRLGPERIKNAYAYQTLLQASPNHVLPLGSDFPVEGVNPLLGFYAAVSRLSSSSGTSPHRTGGWYPSEKLTRAEALKGMTWDPAYASFAEDELGSLEPGKKADFVVLDCDIMNENSEYGDILKAQVQATVIDGEVAYGVL</sequence>
<dbReference type="AlphaFoldDB" id="A0A4Y7TA05"/>
<feature type="signal peptide" evidence="1">
    <location>
        <begin position="1"/>
        <end position="19"/>
    </location>
</feature>
<dbReference type="GO" id="GO:0016810">
    <property type="term" value="F:hydrolase activity, acting on carbon-nitrogen (but not peptide) bonds"/>
    <property type="evidence" value="ECO:0007669"/>
    <property type="project" value="InterPro"/>
</dbReference>
<dbReference type="CDD" id="cd01300">
    <property type="entry name" value="YtcJ_like"/>
    <property type="match status" value="1"/>
</dbReference>
<organism evidence="3 4">
    <name type="scientific">Coprinellus micaceus</name>
    <name type="common">Glistening ink-cap mushroom</name>
    <name type="synonym">Coprinus micaceus</name>
    <dbReference type="NCBI Taxonomy" id="71717"/>
    <lineage>
        <taxon>Eukaryota</taxon>
        <taxon>Fungi</taxon>
        <taxon>Dikarya</taxon>
        <taxon>Basidiomycota</taxon>
        <taxon>Agaricomycotina</taxon>
        <taxon>Agaricomycetes</taxon>
        <taxon>Agaricomycetidae</taxon>
        <taxon>Agaricales</taxon>
        <taxon>Agaricineae</taxon>
        <taxon>Psathyrellaceae</taxon>
        <taxon>Coprinellus</taxon>
    </lineage>
</organism>
<dbReference type="SUPFAM" id="SSF51338">
    <property type="entry name" value="Composite domain of metallo-dependent hydrolases"/>
    <property type="match status" value="1"/>
</dbReference>
<proteinExistence type="predicted"/>
<dbReference type="Proteomes" id="UP000298030">
    <property type="component" value="Unassembled WGS sequence"/>
</dbReference>
<protein>
    <recommendedName>
        <fullName evidence="2">Amidohydrolase 3 domain-containing protein</fullName>
    </recommendedName>
</protein>
<dbReference type="STRING" id="71717.A0A4Y7TA05"/>
<dbReference type="PANTHER" id="PTHR22642:SF2">
    <property type="entry name" value="PROTEIN LONG AFTER FAR-RED 3"/>
    <property type="match status" value="1"/>
</dbReference>
<comment type="caution">
    <text evidence="3">The sequence shown here is derived from an EMBL/GenBank/DDBJ whole genome shotgun (WGS) entry which is preliminary data.</text>
</comment>
<reference evidence="3 4" key="1">
    <citation type="journal article" date="2019" name="Nat. Ecol. Evol.">
        <title>Megaphylogeny resolves global patterns of mushroom evolution.</title>
        <authorList>
            <person name="Varga T."/>
            <person name="Krizsan K."/>
            <person name="Foldi C."/>
            <person name="Dima B."/>
            <person name="Sanchez-Garcia M."/>
            <person name="Sanchez-Ramirez S."/>
            <person name="Szollosi G.J."/>
            <person name="Szarkandi J.G."/>
            <person name="Papp V."/>
            <person name="Albert L."/>
            <person name="Andreopoulos W."/>
            <person name="Angelini C."/>
            <person name="Antonin V."/>
            <person name="Barry K.W."/>
            <person name="Bougher N.L."/>
            <person name="Buchanan P."/>
            <person name="Buyck B."/>
            <person name="Bense V."/>
            <person name="Catcheside P."/>
            <person name="Chovatia M."/>
            <person name="Cooper J."/>
            <person name="Damon W."/>
            <person name="Desjardin D."/>
            <person name="Finy P."/>
            <person name="Geml J."/>
            <person name="Haridas S."/>
            <person name="Hughes K."/>
            <person name="Justo A."/>
            <person name="Karasinski D."/>
            <person name="Kautmanova I."/>
            <person name="Kiss B."/>
            <person name="Kocsube S."/>
            <person name="Kotiranta H."/>
            <person name="LaButti K.M."/>
            <person name="Lechner B.E."/>
            <person name="Liimatainen K."/>
            <person name="Lipzen A."/>
            <person name="Lukacs Z."/>
            <person name="Mihaltcheva S."/>
            <person name="Morgado L.N."/>
            <person name="Niskanen T."/>
            <person name="Noordeloos M.E."/>
            <person name="Ohm R.A."/>
            <person name="Ortiz-Santana B."/>
            <person name="Ovrebo C."/>
            <person name="Racz N."/>
            <person name="Riley R."/>
            <person name="Savchenko A."/>
            <person name="Shiryaev A."/>
            <person name="Soop K."/>
            <person name="Spirin V."/>
            <person name="Szebenyi C."/>
            <person name="Tomsovsky M."/>
            <person name="Tulloss R.E."/>
            <person name="Uehling J."/>
            <person name="Grigoriev I.V."/>
            <person name="Vagvolgyi C."/>
            <person name="Papp T."/>
            <person name="Martin F.M."/>
            <person name="Miettinen O."/>
            <person name="Hibbett D.S."/>
            <person name="Nagy L.G."/>
        </authorList>
    </citation>
    <scope>NUCLEOTIDE SEQUENCE [LARGE SCALE GENOMIC DNA]</scope>
    <source>
        <strain evidence="3 4">FP101781</strain>
    </source>
</reference>
<dbReference type="InterPro" id="IPR013108">
    <property type="entry name" value="Amidohydro_3"/>
</dbReference>